<organism evidence="14 15">
    <name type="scientific">Metarhizium brunneum</name>
    <dbReference type="NCBI Taxonomy" id="500148"/>
    <lineage>
        <taxon>Eukaryota</taxon>
        <taxon>Fungi</taxon>
        <taxon>Dikarya</taxon>
        <taxon>Ascomycota</taxon>
        <taxon>Pezizomycotina</taxon>
        <taxon>Sordariomycetes</taxon>
        <taxon>Hypocreomycetidae</taxon>
        <taxon>Hypocreales</taxon>
        <taxon>Clavicipitaceae</taxon>
        <taxon>Metarhizium</taxon>
    </lineage>
</organism>
<evidence type="ECO:0000256" key="3">
    <source>
        <dbReference type="ARBA" id="ARBA00022448"/>
    </source>
</evidence>
<evidence type="ECO:0000256" key="7">
    <source>
        <dbReference type="ARBA" id="ARBA00023002"/>
    </source>
</evidence>
<dbReference type="Pfam" id="PF24539">
    <property type="entry name" value="DUF7600"/>
    <property type="match status" value="1"/>
</dbReference>
<feature type="transmembrane region" description="Helical" evidence="12">
    <location>
        <begin position="1056"/>
        <end position="1073"/>
    </location>
</feature>
<feature type="transmembrane region" description="Helical" evidence="12">
    <location>
        <begin position="948"/>
        <end position="969"/>
    </location>
</feature>
<dbReference type="GO" id="GO:0006826">
    <property type="term" value="P:iron ion transport"/>
    <property type="evidence" value="ECO:0007669"/>
    <property type="project" value="TreeGrafter"/>
</dbReference>
<dbReference type="InterPro" id="IPR051410">
    <property type="entry name" value="Ferric/Cupric_Reductase"/>
</dbReference>
<evidence type="ECO:0000256" key="12">
    <source>
        <dbReference type="SAM" id="Phobius"/>
    </source>
</evidence>
<proteinExistence type="inferred from homology"/>
<dbReference type="GO" id="GO:0005886">
    <property type="term" value="C:plasma membrane"/>
    <property type="evidence" value="ECO:0007669"/>
    <property type="project" value="TreeGrafter"/>
</dbReference>
<keyword evidence="5" id="KW-0249">Electron transport</keyword>
<feature type="transmembrane region" description="Helical" evidence="12">
    <location>
        <begin position="1850"/>
        <end position="1873"/>
    </location>
</feature>
<keyword evidence="3" id="KW-0813">Transport</keyword>
<feature type="transmembrane region" description="Helical" evidence="12">
    <location>
        <begin position="1157"/>
        <end position="1178"/>
    </location>
</feature>
<dbReference type="SUPFAM" id="SSF52343">
    <property type="entry name" value="Ferredoxin reductase-like, C-terminal NADP-linked domain"/>
    <property type="match status" value="2"/>
</dbReference>
<keyword evidence="8" id="KW-0406">Ion transport</keyword>
<dbReference type="InterPro" id="IPR039261">
    <property type="entry name" value="FNR_nucleotide-bd"/>
</dbReference>
<dbReference type="PANTHER" id="PTHR32361">
    <property type="entry name" value="FERRIC/CUPRIC REDUCTASE TRANSMEMBRANE COMPONENT"/>
    <property type="match status" value="1"/>
</dbReference>
<gene>
    <name evidence="14" type="primary">freB_0</name>
    <name evidence="14" type="ORF">G6M90_00g025840</name>
</gene>
<feature type="region of interest" description="Disordered" evidence="11">
    <location>
        <begin position="635"/>
        <end position="657"/>
    </location>
</feature>
<dbReference type="InterPro" id="IPR013130">
    <property type="entry name" value="Fe3_Rdtase_TM_dom"/>
</dbReference>
<feature type="region of interest" description="Disordered" evidence="11">
    <location>
        <begin position="866"/>
        <end position="901"/>
    </location>
</feature>
<name>A0A7D5URF5_9HYPO</name>
<feature type="compositionally biased region" description="Low complexity" evidence="11">
    <location>
        <begin position="639"/>
        <end position="651"/>
    </location>
</feature>
<evidence type="ECO:0000256" key="6">
    <source>
        <dbReference type="ARBA" id="ARBA00022989"/>
    </source>
</evidence>
<evidence type="ECO:0000256" key="5">
    <source>
        <dbReference type="ARBA" id="ARBA00022982"/>
    </source>
</evidence>
<dbReference type="InterPro" id="IPR013112">
    <property type="entry name" value="FAD-bd_8"/>
</dbReference>
<feature type="transmembrane region" description="Helical" evidence="12">
    <location>
        <begin position="1667"/>
        <end position="1697"/>
    </location>
</feature>
<evidence type="ECO:0000313" key="14">
    <source>
        <dbReference type="EMBL" id="QLI65054.1"/>
    </source>
</evidence>
<sequence>MPSTTCFLCGFAILEGHQVRAVYKKAPSDDINRNTPTADVLLSNLLPYDDGFLWIQNDLEHPMLIACVTTNERPEYHGLLYGFRPFHEGPIRPGYPIHEPCYKMLCQVQRGLDMTADVQAIFDVCTSFPLSNEGAFWGHNHEMLQPLAPPEGEDGFFNLYSGESFSLGRDCHYAENPMDPNDLPELHEMMARLEHHPNPVEDAQNSISICTKETSREERKSVRNLQLADPIFTDSQKFLGFWESRFAPDSDLWYVYETMPRGLGDRWNLWYQLCIKYHNCRAAINRRRILRLTHRMCHLIHQRHENSKLLRGSPSDITNDEAFWQNDGHDNKIALCMVPNITGIVDQNIELHDDLRHVAFSFTTVSNQRYISGLRLYGANNEERTLGYFHSKDYSTPSCGYQSRAGEFITGFDIALDNLGVRGLRFLTESGKPLEWVGEHTGLPKRRLTAAFDDGNPVPRCGFKLVGIAICSTSDPWPSVSQDDEGFAREVRREDQQVDLRIVPGKETWYPDLPPLGLKFVRLNKADRPLQQPYHYCIFGGSRGERLRHLNKVVIRADKHVRSVAFHFDQDGERMEQVEFTRPRYGLKLGEDLAMVSLAIDGAGGERITRVESVLDPWTKILVSLQIFTNKGQTICSRTTSNPENTSSSEDTPSKDKVDIYDITQSPCETGRIMVGFFGTMTAHTSQGGISSIGVVPHELSTLYEDRKTAGEIRYQPCSVYRQQEQQLEIRKMASKWIACGLVLQAGLAAADGTGMVGLGKTMYNPPCAFACRASISSCPLLCTPKGEDAETPPECFTTDQAFMRTLALCISMYCGQSDHPSLAKIEDYWESHLASSTVAKFEWKPAMSYGEALRLAKIDEQSAVGRNQTSAGGGDHHGHKRQLLRRHGGSHGSEDDHDEMDHVDSPLPVIKPRAPLNVTSVVAQKDWTKSYNGAKGFEINEAGHAKYTLVLLLVALFAPAVLSLVRFVPGLSRSRTWQWISSMLVEPPAWGKSHREPVSPYTGGGLMPTRGQALYILLISVLNTVFLVAPYTALFPQTSFPSIESMEISTIGNRAGVLAMGNMVALFVFSARNNVLLWLTDWPYDTFILLHRWLGYWTILLAVIHSLMLFGYYVAEGMYEDEAAKLYWTWGIVATVCAAALWPSSLLVVRQKAYELFLCTHQVLVVFFVVGYYYHIWERYRHNWGYEIWVFVAIAVWLLERSARLLRVGLAGLKTAVVSPVEGSDGDYVRIDIEDAFAEGVAYLYFPTLSWRFWENHPFSIASSFSAHATDAGGSLENLHVTDVEKTARTTTRSAEVEVEAKADSPSTTASTVATRPSGKTRVTIAVRVRSSMTARLAARVSAAGGPIRIPVFLEGSYHSSAGSQLSRCTRILCIAGGVGLSAVLPILRQHGNRPARLCWGIRNDSLRSVFRDEMSSLSATVDIETHVGSRMDVGSILREELTAPCGSEDRGPIGVVVCGPPGMADDVRNTICTLGRSATVRGGAQCIQLTLVNRHSAARSTDEMMPTARLASALCWCLVGRLAAAKPPRRSADLCLQSCQNALAPVHFSDAEVLPAKSRVEMCRSQRAVTSMYLCLDMFCDQDARAAEVAALNETCVGSDMDALPPISIISNYTPGDIERLRHIRLGETFAPNATVKEVVVPAFELYKAWFDTLDAYRYVTHHHFLYGFSMILFWLAVLAIGVGNRIILGCIRFLKTYRLYRSRRSETATWVKSRIVIPATFGYRCATEVWCGTIPPRIQSLTIAAFAIMNLAFSIFGFSTPTRQWLRYVSDRTGIISFANFPIIWLFGMRNNFAIWLTGWDFGTYNNFHRWVARIATLQAVVHSLGYTVLILKEGGWTYFAWWWTQMFWLAGEVATVLMCALMACSIYWLRRQKYELFLVLHIGMSIFILVTMLGHVSIFNGHYDAFFWVPVFIWVFDRVLRILRIIFFNPTIKPTVATATYNLSTNIVRLHVPCHFRAYKVRPGTYYYLSVIDDKRFWESHPFTVASVSDSHLPGKPFGEQAPLLESDVIGAEEQEMAKPNPKFLTFLIRPYDSFTARLKDLASEDSPQPASIRVLVDGPYGHSQPLHLFDHVLFVVGGSGVVVPMSYLKVLTGRNKQTTSTHIHWAIREPEFAAEVLSNDMAEALGDASFAIDLYFSAETERNIGANMPPKASRHYRRPNAAAIILAAAEDAGERTLAVVACGPAKMADDARRAVTEALDIFPSQIEYFEESFRW</sequence>
<evidence type="ECO:0000256" key="9">
    <source>
        <dbReference type="ARBA" id="ARBA00023136"/>
    </source>
</evidence>
<feature type="compositionally biased region" description="Basic residues" evidence="11">
    <location>
        <begin position="878"/>
        <end position="890"/>
    </location>
</feature>
<feature type="transmembrane region" description="Helical" evidence="12">
    <location>
        <begin position="1880"/>
        <end position="1903"/>
    </location>
</feature>
<dbReference type="OrthoDB" id="167398at2759"/>
<dbReference type="KEGG" id="mbrn:26237443"/>
<feature type="transmembrane region" description="Helical" evidence="12">
    <location>
        <begin position="1782"/>
        <end position="1802"/>
    </location>
</feature>
<keyword evidence="6 12" id="KW-1133">Transmembrane helix</keyword>
<feature type="domain" description="FAD-binding FR-type" evidence="13">
    <location>
        <begin position="1916"/>
        <end position="2071"/>
    </location>
</feature>
<dbReference type="InterPro" id="IPR056021">
    <property type="entry name" value="DUF7600"/>
</dbReference>
<dbReference type="PROSITE" id="PS51384">
    <property type="entry name" value="FAD_FR"/>
    <property type="match status" value="1"/>
</dbReference>
<evidence type="ECO:0000313" key="15">
    <source>
        <dbReference type="Proteomes" id="UP000510686"/>
    </source>
</evidence>
<evidence type="ECO:0000256" key="4">
    <source>
        <dbReference type="ARBA" id="ARBA00022692"/>
    </source>
</evidence>
<dbReference type="Proteomes" id="UP000510686">
    <property type="component" value="Chromosome 1"/>
</dbReference>
<feature type="transmembrane region" description="Helical" evidence="12">
    <location>
        <begin position="1744"/>
        <end position="1762"/>
    </location>
</feature>
<evidence type="ECO:0000256" key="8">
    <source>
        <dbReference type="ARBA" id="ARBA00023065"/>
    </source>
</evidence>
<evidence type="ECO:0000259" key="13">
    <source>
        <dbReference type="PROSITE" id="PS51384"/>
    </source>
</evidence>
<reference evidence="14 15" key="1">
    <citation type="submission" date="2020-07" db="EMBL/GenBank/DDBJ databases">
        <title>Telomere length de novo assembly of all 7 chromosomes of the fungus, Metarhizium brunneum, using a novel assembly pipeline.</title>
        <authorList>
            <person name="Saud z."/>
            <person name="Kortsinoglou A."/>
            <person name="Kouvelis V.N."/>
            <person name="Butt T.M."/>
        </authorList>
    </citation>
    <scope>NUCLEOTIDE SEQUENCE [LARGE SCALE GENOMIC DNA]</scope>
    <source>
        <strain evidence="14 15">4556</strain>
    </source>
</reference>
<dbReference type="Pfam" id="PF08022">
    <property type="entry name" value="FAD_binding_8"/>
    <property type="match status" value="1"/>
</dbReference>
<feature type="transmembrane region" description="Helical" evidence="12">
    <location>
        <begin position="1128"/>
        <end position="1150"/>
    </location>
</feature>
<evidence type="ECO:0000256" key="1">
    <source>
        <dbReference type="ARBA" id="ARBA00004141"/>
    </source>
</evidence>
<accession>A0A7D5URF5</accession>
<keyword evidence="10" id="KW-0325">Glycoprotein</keyword>
<keyword evidence="15" id="KW-1185">Reference proteome</keyword>
<dbReference type="PANTHER" id="PTHR32361:SF9">
    <property type="entry name" value="FERRIC REDUCTASE TRANSMEMBRANE COMPONENT 3-RELATED"/>
    <property type="match status" value="1"/>
</dbReference>
<dbReference type="RefSeq" id="XP_065985882.1">
    <property type="nucleotide sequence ID" value="XM_066129959.1"/>
</dbReference>
<dbReference type="Gene3D" id="3.40.50.80">
    <property type="entry name" value="Nucleotide-binding domain of ferredoxin-NADP reductase (FNR) module"/>
    <property type="match status" value="2"/>
</dbReference>
<keyword evidence="9 12" id="KW-0472">Membrane</keyword>
<dbReference type="InterPro" id="IPR036404">
    <property type="entry name" value="Jacalin-like_lectin_dom_sf"/>
</dbReference>
<dbReference type="SFLD" id="SFLDS00052">
    <property type="entry name" value="Ferric_Reductase_Domain"/>
    <property type="match status" value="2"/>
</dbReference>
<dbReference type="Gene3D" id="2.100.10.30">
    <property type="entry name" value="Jacalin-like lectin domain"/>
    <property type="match status" value="1"/>
</dbReference>
<keyword evidence="7" id="KW-0560">Oxidoreductase</keyword>
<dbReference type="CDD" id="cd06186">
    <property type="entry name" value="NOX_Duox_like_FAD_NADP"/>
    <property type="match status" value="2"/>
</dbReference>
<dbReference type="SFLD" id="SFLDG01168">
    <property type="entry name" value="Ferric_reductase_subgroup_(FRE"/>
    <property type="match status" value="2"/>
</dbReference>
<dbReference type="GO" id="GO:0000293">
    <property type="term" value="F:ferric-chelate reductase activity"/>
    <property type="evidence" value="ECO:0007669"/>
    <property type="project" value="UniProtKB-ARBA"/>
</dbReference>
<dbReference type="Pfam" id="PF08030">
    <property type="entry name" value="NAD_binding_6"/>
    <property type="match status" value="1"/>
</dbReference>
<dbReference type="GeneID" id="26237443"/>
<protein>
    <submittedName>
        <fullName evidence="14">Ferric/cupric reductase transmembrane component B</fullName>
    </submittedName>
</protein>
<evidence type="ECO:0000256" key="2">
    <source>
        <dbReference type="ARBA" id="ARBA00006278"/>
    </source>
</evidence>
<dbReference type="EMBL" id="CP058932">
    <property type="protein sequence ID" value="QLI65054.1"/>
    <property type="molecule type" value="Genomic_DNA"/>
</dbReference>
<dbReference type="GO" id="GO:0006879">
    <property type="term" value="P:intracellular iron ion homeostasis"/>
    <property type="evidence" value="ECO:0007669"/>
    <property type="project" value="TreeGrafter"/>
</dbReference>
<dbReference type="SUPFAM" id="SSF51101">
    <property type="entry name" value="Mannose-binding lectins"/>
    <property type="match status" value="1"/>
</dbReference>
<dbReference type="GO" id="GO:0015677">
    <property type="term" value="P:copper ion import"/>
    <property type="evidence" value="ECO:0007669"/>
    <property type="project" value="TreeGrafter"/>
</dbReference>
<feature type="transmembrane region" description="Helical" evidence="12">
    <location>
        <begin position="1015"/>
        <end position="1036"/>
    </location>
</feature>
<comment type="subcellular location">
    <subcellularLocation>
        <location evidence="1">Membrane</location>
        <topology evidence="1">Multi-pass membrane protein</topology>
    </subcellularLocation>
</comment>
<feature type="transmembrane region" description="Helical" evidence="12">
    <location>
        <begin position="1094"/>
        <end position="1116"/>
    </location>
</feature>
<comment type="similarity">
    <text evidence="2">Belongs to the ferric reductase (FRE) family.</text>
</comment>
<feature type="transmembrane region" description="Helical" evidence="12">
    <location>
        <begin position="1814"/>
        <end position="1835"/>
    </location>
</feature>
<keyword evidence="4 12" id="KW-0812">Transmembrane</keyword>
<dbReference type="Pfam" id="PF01794">
    <property type="entry name" value="Ferric_reduct"/>
    <property type="match status" value="2"/>
</dbReference>
<dbReference type="InterPro" id="IPR013121">
    <property type="entry name" value="Fe_red_NAD-bd_6"/>
</dbReference>
<evidence type="ECO:0000256" key="10">
    <source>
        <dbReference type="ARBA" id="ARBA00023180"/>
    </source>
</evidence>
<evidence type="ECO:0000256" key="11">
    <source>
        <dbReference type="SAM" id="MobiDB-lite"/>
    </source>
</evidence>
<dbReference type="InterPro" id="IPR017927">
    <property type="entry name" value="FAD-bd_FR_type"/>
</dbReference>